<reference evidence="2" key="1">
    <citation type="journal article" date="2020" name="Stud. Mycol.">
        <title>101 Dothideomycetes genomes: a test case for predicting lifestyles and emergence of pathogens.</title>
        <authorList>
            <person name="Haridas S."/>
            <person name="Albert R."/>
            <person name="Binder M."/>
            <person name="Bloem J."/>
            <person name="Labutti K."/>
            <person name="Salamov A."/>
            <person name="Andreopoulos B."/>
            <person name="Baker S."/>
            <person name="Barry K."/>
            <person name="Bills G."/>
            <person name="Bluhm B."/>
            <person name="Cannon C."/>
            <person name="Castanera R."/>
            <person name="Culley D."/>
            <person name="Daum C."/>
            <person name="Ezra D."/>
            <person name="Gonzalez J."/>
            <person name="Henrissat B."/>
            <person name="Kuo A."/>
            <person name="Liang C."/>
            <person name="Lipzen A."/>
            <person name="Lutzoni F."/>
            <person name="Magnuson J."/>
            <person name="Mondo S."/>
            <person name="Nolan M."/>
            <person name="Ohm R."/>
            <person name="Pangilinan J."/>
            <person name="Park H.-J."/>
            <person name="Ramirez L."/>
            <person name="Alfaro M."/>
            <person name="Sun H."/>
            <person name="Tritt A."/>
            <person name="Yoshinaga Y."/>
            <person name="Zwiers L.-H."/>
            <person name="Turgeon B."/>
            <person name="Goodwin S."/>
            <person name="Spatafora J."/>
            <person name="Crous P."/>
            <person name="Grigoriev I."/>
        </authorList>
    </citation>
    <scope>NUCLEOTIDE SEQUENCE</scope>
    <source>
        <strain evidence="2">CBS 123094</strain>
    </source>
</reference>
<dbReference type="EMBL" id="ML977574">
    <property type="protein sequence ID" value="KAF2003107.1"/>
    <property type="molecule type" value="Genomic_DNA"/>
</dbReference>
<keyword evidence="1" id="KW-0472">Membrane</keyword>
<organism evidence="2 3">
    <name type="scientific">Amniculicola lignicola CBS 123094</name>
    <dbReference type="NCBI Taxonomy" id="1392246"/>
    <lineage>
        <taxon>Eukaryota</taxon>
        <taxon>Fungi</taxon>
        <taxon>Dikarya</taxon>
        <taxon>Ascomycota</taxon>
        <taxon>Pezizomycotina</taxon>
        <taxon>Dothideomycetes</taxon>
        <taxon>Pleosporomycetidae</taxon>
        <taxon>Pleosporales</taxon>
        <taxon>Amniculicolaceae</taxon>
        <taxon>Amniculicola</taxon>
    </lineage>
</organism>
<keyword evidence="1" id="KW-1133">Transmembrane helix</keyword>
<sequence length="125" mass="14750">MTDTDPPQPTPLARPPRSLLSRIFDYICCYIFFIAIIYGAVLVFVETPTLMLLVFHLSFLLYTRNFILFPIMDWLEDGDIEEEDDDDNDDDEWDPLIAFIEMLMWMQDRGVGEFGGRRVVWFNEL</sequence>
<feature type="transmembrane region" description="Helical" evidence="1">
    <location>
        <begin position="50"/>
        <end position="67"/>
    </location>
</feature>
<evidence type="ECO:0000313" key="3">
    <source>
        <dbReference type="Proteomes" id="UP000799779"/>
    </source>
</evidence>
<name>A0A6A5WNJ7_9PLEO</name>
<evidence type="ECO:0000313" key="2">
    <source>
        <dbReference type="EMBL" id="KAF2003107.1"/>
    </source>
</evidence>
<keyword evidence="1" id="KW-0812">Transmembrane</keyword>
<evidence type="ECO:0000256" key="1">
    <source>
        <dbReference type="SAM" id="Phobius"/>
    </source>
</evidence>
<gene>
    <name evidence="2" type="ORF">P154DRAFT_573504</name>
</gene>
<accession>A0A6A5WNJ7</accession>
<protein>
    <submittedName>
        <fullName evidence="2">Uncharacterized protein</fullName>
    </submittedName>
</protein>
<feature type="transmembrane region" description="Helical" evidence="1">
    <location>
        <begin position="23"/>
        <end position="44"/>
    </location>
</feature>
<proteinExistence type="predicted"/>
<dbReference type="Proteomes" id="UP000799779">
    <property type="component" value="Unassembled WGS sequence"/>
</dbReference>
<dbReference type="AlphaFoldDB" id="A0A6A5WNJ7"/>
<keyword evidence="3" id="KW-1185">Reference proteome</keyword>